<comment type="caution">
    <text evidence="10">The sequence shown here is derived from an EMBL/GenBank/DDBJ whole genome shotgun (WGS) entry which is preliminary data.</text>
</comment>
<keyword evidence="5 8" id="KW-1133">Transmembrane helix</keyword>
<evidence type="ECO:0000256" key="1">
    <source>
        <dbReference type="ARBA" id="ARBA00004651"/>
    </source>
</evidence>
<comment type="subcellular location">
    <subcellularLocation>
        <location evidence="1">Cell membrane</location>
        <topology evidence="1">Multi-pass membrane protein</topology>
    </subcellularLocation>
</comment>
<dbReference type="GO" id="GO:0005886">
    <property type="term" value="C:plasma membrane"/>
    <property type="evidence" value="ECO:0007669"/>
    <property type="project" value="UniProtKB-SubCell"/>
</dbReference>
<reference evidence="10 11" key="1">
    <citation type="submission" date="2015-09" db="EMBL/GenBank/DDBJ databases">
        <title>Draft genome of a European isolate of the apple canker pathogen Neonectria ditissima.</title>
        <authorList>
            <person name="Gomez-Cortecero A."/>
            <person name="Harrison R.J."/>
            <person name="Armitage A.D."/>
        </authorList>
    </citation>
    <scope>NUCLEOTIDE SEQUENCE [LARGE SCALE GENOMIC DNA]</scope>
    <source>
        <strain evidence="10 11">R09/05</strain>
    </source>
</reference>
<dbReference type="Pfam" id="PF03600">
    <property type="entry name" value="CitMHS"/>
    <property type="match status" value="1"/>
</dbReference>
<dbReference type="EMBL" id="LKCW01000227">
    <property type="protein sequence ID" value="KPM35884.1"/>
    <property type="molecule type" value="Genomic_DNA"/>
</dbReference>
<organism evidence="10 11">
    <name type="scientific">Neonectria ditissima</name>
    <dbReference type="NCBI Taxonomy" id="78410"/>
    <lineage>
        <taxon>Eukaryota</taxon>
        <taxon>Fungi</taxon>
        <taxon>Dikarya</taxon>
        <taxon>Ascomycota</taxon>
        <taxon>Pezizomycotina</taxon>
        <taxon>Sordariomycetes</taxon>
        <taxon>Hypocreomycetidae</taxon>
        <taxon>Hypocreales</taxon>
        <taxon>Nectriaceae</taxon>
        <taxon>Neonectria</taxon>
    </lineage>
</organism>
<accession>A0A0N8H5D7</accession>
<dbReference type="InterPro" id="IPR004680">
    <property type="entry name" value="Cit_transptr-like_dom"/>
</dbReference>
<feature type="transmembrane region" description="Helical" evidence="8">
    <location>
        <begin position="12"/>
        <end position="36"/>
    </location>
</feature>
<dbReference type="OrthoDB" id="442352at2759"/>
<feature type="region of interest" description="Disordered" evidence="7">
    <location>
        <begin position="461"/>
        <end position="485"/>
    </location>
</feature>
<feature type="transmembrane region" description="Helical" evidence="8">
    <location>
        <begin position="82"/>
        <end position="101"/>
    </location>
</feature>
<feature type="domain" description="Citrate transporter-like" evidence="9">
    <location>
        <begin position="130"/>
        <end position="347"/>
    </location>
</feature>
<keyword evidence="6 8" id="KW-0472">Membrane</keyword>
<feature type="transmembrane region" description="Helical" evidence="8">
    <location>
        <begin position="690"/>
        <end position="714"/>
    </location>
</feature>
<keyword evidence="2" id="KW-0813">Transport</keyword>
<evidence type="ECO:0000256" key="5">
    <source>
        <dbReference type="ARBA" id="ARBA00022989"/>
    </source>
</evidence>
<feature type="transmembrane region" description="Helical" evidence="8">
    <location>
        <begin position="646"/>
        <end position="670"/>
    </location>
</feature>
<proteinExistence type="predicted"/>
<dbReference type="Proteomes" id="UP000050424">
    <property type="component" value="Unassembled WGS sequence"/>
</dbReference>
<feature type="transmembrane region" description="Helical" evidence="8">
    <location>
        <begin position="782"/>
        <end position="804"/>
    </location>
</feature>
<dbReference type="PANTHER" id="PTHR43302:SF5">
    <property type="entry name" value="TRANSPORTER ARSB-RELATED"/>
    <property type="match status" value="1"/>
</dbReference>
<evidence type="ECO:0000313" key="10">
    <source>
        <dbReference type="EMBL" id="KPM35884.1"/>
    </source>
</evidence>
<feature type="region of interest" description="Disordered" evidence="7">
    <location>
        <begin position="512"/>
        <end position="612"/>
    </location>
</feature>
<dbReference type="STRING" id="78410.A0A0N8H5D7"/>
<dbReference type="PANTHER" id="PTHR43302">
    <property type="entry name" value="TRANSPORTER ARSB-RELATED"/>
    <property type="match status" value="1"/>
</dbReference>
<evidence type="ECO:0000256" key="8">
    <source>
        <dbReference type="SAM" id="Phobius"/>
    </source>
</evidence>
<dbReference type="GO" id="GO:0055085">
    <property type="term" value="P:transmembrane transport"/>
    <property type="evidence" value="ECO:0007669"/>
    <property type="project" value="InterPro"/>
</dbReference>
<keyword evidence="3" id="KW-1003">Cell membrane</keyword>
<sequence length="814" mass="89825">MPTDPSITQWRSIITLVVFVLSNLIVLFPFHVPIYIYRPFFNAFLRCLVSLRVIPPPQEALHQECGDKHLKPKSFVRLNFPANLNTGPLIGVLFLLSTTAIGRTEVKKGTLGANNISPIDLVAFALTLGYVSSSIDAAGLIRYLTFKVLRVFGKSGHRLFIVLYFSFFAMGCFFGNDPVIHMGMLFLAYMNRISANIVHPRAWLHTQFAIANIASAIFVSSNTTNVVIAQAFQIGFAEYTANLIVPVMASVVILAPLLLYIIFANEQLIPFRIQIHELPEEIKMRKPISPNIPFGYLEDMLTEDQAASDEPKTLRLDDVMNPFLDKASAAFGVFIMTATLVVLLSLTAANFNNVPVFWATLPASFVMLCWDTFFGWYHRCETREISRRGRQEIEWARLERMQRAIGEETIRTSGPDTLESIETQSKQSLETQSSRGRNAFSVSRVDLTTLGLSRLLLRRGLDPSSSSPRVSVHGEELPSDPQAEDGNELTIYVSDQFIAFIPVSPATESNQAVQSPAADVEIPGTFSGGSPTHKRTGTAPVLNSENEGRDSGEDEVQGNTLAIAIRTQTSETAKGKANQQTTDEITSTLDEESREEEETNPEEAARSSPANRARPTLISLLEDVKTWSQQTFPNVSAVLARLPFSLVLFAFPTFILVQSLVSSGWVTVFAHGWNSWVEKTGTVGAVGGMGFLSVVLSNFAGTNIGATVLLSRVLQIWADLHVSSETPISERTYWGAVYTLAIGVNYGAFSLTFGASLAGLMWRDDLAQKHIHVRRLEFARVNLPLITISMATSCAVLVGQVYIVRHTTPYTIRS</sequence>
<gene>
    <name evidence="10" type="ORF">AK830_g10678</name>
</gene>
<keyword evidence="11" id="KW-1185">Reference proteome</keyword>
<feature type="compositionally biased region" description="Acidic residues" evidence="7">
    <location>
        <begin position="589"/>
        <end position="601"/>
    </location>
</feature>
<keyword evidence="4 8" id="KW-0812">Transmembrane</keyword>
<evidence type="ECO:0000256" key="3">
    <source>
        <dbReference type="ARBA" id="ARBA00022475"/>
    </source>
</evidence>
<feature type="compositionally biased region" description="Polar residues" evidence="7">
    <location>
        <begin position="566"/>
        <end position="588"/>
    </location>
</feature>
<feature type="transmembrane region" description="Helical" evidence="8">
    <location>
        <begin position="161"/>
        <end position="190"/>
    </location>
</feature>
<protein>
    <recommendedName>
        <fullName evidence="9">Citrate transporter-like domain-containing protein</fullName>
    </recommendedName>
</protein>
<evidence type="ECO:0000256" key="6">
    <source>
        <dbReference type="ARBA" id="ARBA00023136"/>
    </source>
</evidence>
<evidence type="ECO:0000256" key="2">
    <source>
        <dbReference type="ARBA" id="ARBA00022448"/>
    </source>
</evidence>
<evidence type="ECO:0000256" key="4">
    <source>
        <dbReference type="ARBA" id="ARBA00022692"/>
    </source>
</evidence>
<feature type="transmembrane region" description="Helical" evidence="8">
    <location>
        <begin position="121"/>
        <end position="141"/>
    </location>
</feature>
<evidence type="ECO:0000259" key="9">
    <source>
        <dbReference type="Pfam" id="PF03600"/>
    </source>
</evidence>
<dbReference type="AlphaFoldDB" id="A0A0N8H5D7"/>
<name>A0A0N8H5D7_9HYPO</name>
<feature type="transmembrane region" description="Helical" evidence="8">
    <location>
        <begin position="239"/>
        <end position="263"/>
    </location>
</feature>
<evidence type="ECO:0000313" key="11">
    <source>
        <dbReference type="Proteomes" id="UP000050424"/>
    </source>
</evidence>
<feature type="transmembrane region" description="Helical" evidence="8">
    <location>
        <begin position="735"/>
        <end position="762"/>
    </location>
</feature>
<evidence type="ECO:0000256" key="7">
    <source>
        <dbReference type="SAM" id="MobiDB-lite"/>
    </source>
</evidence>
<feature type="transmembrane region" description="Helical" evidence="8">
    <location>
        <begin position="329"/>
        <end position="351"/>
    </location>
</feature>
<feature type="transmembrane region" description="Helical" evidence="8">
    <location>
        <begin position="357"/>
        <end position="377"/>
    </location>
</feature>